<dbReference type="KEGG" id="pmuc:ING2E5A_0275"/>
<dbReference type="CDD" id="cd00063">
    <property type="entry name" value="FN3"/>
    <property type="match status" value="1"/>
</dbReference>
<feature type="domain" description="DUF4957" evidence="1">
    <location>
        <begin position="249"/>
        <end position="382"/>
    </location>
</feature>
<evidence type="ECO:0000259" key="2">
    <source>
        <dbReference type="Pfam" id="PF17161"/>
    </source>
</evidence>
<dbReference type="InterPro" id="IPR032530">
    <property type="entry name" value="DUF4957"/>
</dbReference>
<dbReference type="InterPro" id="IPR033427">
    <property type="entry name" value="DUF5123"/>
</dbReference>
<gene>
    <name evidence="3" type="ORF">ING2E5A_0275</name>
</gene>
<evidence type="ECO:0000313" key="3">
    <source>
        <dbReference type="EMBL" id="SCM55354.1"/>
    </source>
</evidence>
<accession>A0A1G4G3N0</accession>
<keyword evidence="4" id="KW-1185">Reference proteome</keyword>
<dbReference type="Gene3D" id="2.160.20.10">
    <property type="entry name" value="Single-stranded right-handed beta-helix, Pectin lyase-like"/>
    <property type="match status" value="1"/>
</dbReference>
<dbReference type="AlphaFoldDB" id="A0A1G4G3N0"/>
<dbReference type="STRING" id="1642646.ING2E5A_0275"/>
<sequence>MKRRAIQSIISLALLAVTLCNYSCKDDRAEELTSIDYERLFSPIKIEALVINRTDARLNWVHNKEVESYTLELFADDSLTFAGTPVRIYEGITESELPYYIRDLDGETRYSARIKAVAAERNESKWSGVTFKTGTENIFLPFVDGDVEATSVTLRWIPGRIVTAIQLEPGGIVHTVTADEIEAGIATIEGLASETNYTVTLKNGSKTRGVLTFMTLVDIGNAIPVYPEDDLQAMLDVASDGDVFALFPGTYGDGSKIVISKSVEIKGVYPYDRAVLNGYISLLDGAGLVLKDLILEGTETDGSQTIVYGTGDVEYGPLTVTGCEIRNYVKGLIYLNVRAMVESMTFHGNIIHGIVCDGGDFIDSRVGAMRSLTFTNNTVYNSAASRDFIRYDDASGSFPGITTEILVDHNTLHGVSNTSSRRLLYVRFRENKITFTNTIVAATEGIFSNQANTDPSPTFGGNNFFNAPNLFSASGSSSRIFDDSATQENPGFTDAANGNFTVTNEVLKAKGTGDPRWVN</sequence>
<reference evidence="3 4" key="1">
    <citation type="submission" date="2016-08" db="EMBL/GenBank/DDBJ databases">
        <authorList>
            <person name="Seilhamer J.J."/>
        </authorList>
    </citation>
    <scope>NUCLEOTIDE SEQUENCE [LARGE SCALE GENOMIC DNA]</scope>
    <source>
        <strain evidence="3">ING2-E5A</strain>
    </source>
</reference>
<dbReference type="Gene3D" id="2.60.40.10">
    <property type="entry name" value="Immunoglobulins"/>
    <property type="match status" value="1"/>
</dbReference>
<dbReference type="Pfam" id="PF16318">
    <property type="entry name" value="DUF4957"/>
    <property type="match status" value="1"/>
</dbReference>
<dbReference type="InterPro" id="IPR003961">
    <property type="entry name" value="FN3_dom"/>
</dbReference>
<dbReference type="SUPFAM" id="SSF51126">
    <property type="entry name" value="Pectin lyase-like"/>
    <property type="match status" value="1"/>
</dbReference>
<feature type="domain" description="DUF5123" evidence="2">
    <location>
        <begin position="405"/>
        <end position="517"/>
    </location>
</feature>
<dbReference type="SUPFAM" id="SSF49265">
    <property type="entry name" value="Fibronectin type III"/>
    <property type="match status" value="1"/>
</dbReference>
<dbReference type="InterPro" id="IPR013783">
    <property type="entry name" value="Ig-like_fold"/>
</dbReference>
<dbReference type="InterPro" id="IPR012334">
    <property type="entry name" value="Pectin_lyas_fold"/>
</dbReference>
<evidence type="ECO:0000313" key="4">
    <source>
        <dbReference type="Proteomes" id="UP000178485"/>
    </source>
</evidence>
<evidence type="ECO:0000259" key="1">
    <source>
        <dbReference type="Pfam" id="PF16318"/>
    </source>
</evidence>
<name>A0A1G4G3N0_9BACT</name>
<dbReference type="RefSeq" id="WP_071135858.1">
    <property type="nucleotide sequence ID" value="NZ_DUQN01000122.1"/>
</dbReference>
<organism evidence="3 4">
    <name type="scientific">Petrimonas mucosa</name>
    <dbReference type="NCBI Taxonomy" id="1642646"/>
    <lineage>
        <taxon>Bacteria</taxon>
        <taxon>Pseudomonadati</taxon>
        <taxon>Bacteroidota</taxon>
        <taxon>Bacteroidia</taxon>
        <taxon>Bacteroidales</taxon>
        <taxon>Dysgonomonadaceae</taxon>
        <taxon>Petrimonas</taxon>
    </lineage>
</organism>
<protein>
    <submittedName>
        <fullName evidence="3">Fibronectin type III domain protein</fullName>
    </submittedName>
</protein>
<dbReference type="InterPro" id="IPR011050">
    <property type="entry name" value="Pectin_lyase_fold/virulence"/>
</dbReference>
<dbReference type="EMBL" id="LT608328">
    <property type="protein sequence ID" value="SCM55354.1"/>
    <property type="molecule type" value="Genomic_DNA"/>
</dbReference>
<dbReference type="Pfam" id="PF17161">
    <property type="entry name" value="DUF5123"/>
    <property type="match status" value="1"/>
</dbReference>
<dbReference type="InterPro" id="IPR036116">
    <property type="entry name" value="FN3_sf"/>
</dbReference>
<proteinExistence type="predicted"/>
<dbReference type="Proteomes" id="UP000178485">
    <property type="component" value="Chromosome i"/>
</dbReference>